<dbReference type="PANTHER" id="PTHR44591:SF3">
    <property type="entry name" value="RESPONSE REGULATORY DOMAIN-CONTAINING PROTEIN"/>
    <property type="match status" value="1"/>
</dbReference>
<dbReference type="PROSITE" id="PS50110">
    <property type="entry name" value="RESPONSE_REGULATORY"/>
    <property type="match status" value="1"/>
</dbReference>
<dbReference type="InterPro" id="IPR050595">
    <property type="entry name" value="Bact_response_regulator"/>
</dbReference>
<evidence type="ECO:0000313" key="4">
    <source>
        <dbReference type="EMBL" id="MBI5252327.1"/>
    </source>
</evidence>
<dbReference type="PANTHER" id="PTHR44591">
    <property type="entry name" value="STRESS RESPONSE REGULATOR PROTEIN 1"/>
    <property type="match status" value="1"/>
</dbReference>
<dbReference type="EMBL" id="JACRDE010000595">
    <property type="protein sequence ID" value="MBI5252327.1"/>
    <property type="molecule type" value="Genomic_DNA"/>
</dbReference>
<dbReference type="SUPFAM" id="SSF52172">
    <property type="entry name" value="CheY-like"/>
    <property type="match status" value="1"/>
</dbReference>
<dbReference type="SMART" id="SM00448">
    <property type="entry name" value="REC"/>
    <property type="match status" value="1"/>
</dbReference>
<organism evidence="4 5">
    <name type="scientific">Desulfomonile tiedjei</name>
    <dbReference type="NCBI Taxonomy" id="2358"/>
    <lineage>
        <taxon>Bacteria</taxon>
        <taxon>Pseudomonadati</taxon>
        <taxon>Thermodesulfobacteriota</taxon>
        <taxon>Desulfomonilia</taxon>
        <taxon>Desulfomonilales</taxon>
        <taxon>Desulfomonilaceae</taxon>
        <taxon>Desulfomonile</taxon>
    </lineage>
</organism>
<proteinExistence type="predicted"/>
<dbReference type="AlphaFoldDB" id="A0A9D6Z6A2"/>
<evidence type="ECO:0000256" key="2">
    <source>
        <dbReference type="PROSITE-ProRule" id="PRU00169"/>
    </source>
</evidence>
<dbReference type="Proteomes" id="UP000807825">
    <property type="component" value="Unassembled WGS sequence"/>
</dbReference>
<dbReference type="GO" id="GO:0000160">
    <property type="term" value="P:phosphorelay signal transduction system"/>
    <property type="evidence" value="ECO:0007669"/>
    <property type="project" value="InterPro"/>
</dbReference>
<dbReference type="Pfam" id="PF00072">
    <property type="entry name" value="Response_reg"/>
    <property type="match status" value="1"/>
</dbReference>
<protein>
    <submittedName>
        <fullName evidence="4">Response regulator</fullName>
    </submittedName>
</protein>
<dbReference type="InterPro" id="IPR011006">
    <property type="entry name" value="CheY-like_superfamily"/>
</dbReference>
<evidence type="ECO:0000313" key="5">
    <source>
        <dbReference type="Proteomes" id="UP000807825"/>
    </source>
</evidence>
<keyword evidence="1 2" id="KW-0597">Phosphoprotein</keyword>
<comment type="caution">
    <text evidence="4">The sequence shown here is derived from an EMBL/GenBank/DDBJ whole genome shotgun (WGS) entry which is preliminary data.</text>
</comment>
<reference evidence="4" key="1">
    <citation type="submission" date="2020-07" db="EMBL/GenBank/DDBJ databases">
        <title>Huge and variable diversity of episymbiotic CPR bacteria and DPANN archaea in groundwater ecosystems.</title>
        <authorList>
            <person name="He C.Y."/>
            <person name="Keren R."/>
            <person name="Whittaker M."/>
            <person name="Farag I.F."/>
            <person name="Doudna J."/>
            <person name="Cate J.H.D."/>
            <person name="Banfield J.F."/>
        </authorList>
    </citation>
    <scope>NUCLEOTIDE SEQUENCE</scope>
    <source>
        <strain evidence="4">NC_groundwater_1664_Pr3_B-0.1um_52_9</strain>
    </source>
</reference>
<evidence type="ECO:0000256" key="1">
    <source>
        <dbReference type="ARBA" id="ARBA00022553"/>
    </source>
</evidence>
<evidence type="ECO:0000259" key="3">
    <source>
        <dbReference type="PROSITE" id="PS50110"/>
    </source>
</evidence>
<dbReference type="Gene3D" id="3.40.50.2300">
    <property type="match status" value="1"/>
</dbReference>
<feature type="domain" description="Response regulatory" evidence="3">
    <location>
        <begin position="10"/>
        <end position="119"/>
    </location>
</feature>
<feature type="modified residue" description="4-aspartylphosphate" evidence="2">
    <location>
        <position position="57"/>
    </location>
</feature>
<accession>A0A9D6Z6A2</accession>
<dbReference type="InterPro" id="IPR001789">
    <property type="entry name" value="Sig_transdc_resp-reg_receiver"/>
</dbReference>
<name>A0A9D6Z6A2_9BACT</name>
<gene>
    <name evidence="4" type="ORF">HY912_22765</name>
</gene>
<sequence length="162" mass="18215">MDREILKGKRILIVDDEPDVLDTVSEVLDTSTVVTVGSFEEAHALIAKESFDLVVLDIMGVNGFALLEACRANKLPAAMLTAHAINVESLNVAVKLGAVSFLPKEELDRLPELVAEILEDLAKGETHWARLFKRLGPFFKERLGVLWEDEDEKKKFPRTFYY</sequence>